<dbReference type="EMBL" id="JRKL02002084">
    <property type="protein sequence ID" value="KAF3960538.1"/>
    <property type="molecule type" value="Genomic_DNA"/>
</dbReference>
<dbReference type="OrthoDB" id="10428732at2759"/>
<dbReference type="AlphaFoldDB" id="A0A8J4VGR0"/>
<comment type="caution">
    <text evidence="1">The sequence shown here is derived from an EMBL/GenBank/DDBJ whole genome shotgun (WGS) entry which is preliminary data.</text>
</comment>
<gene>
    <name evidence="1" type="ORF">CMV_014761</name>
</gene>
<reference evidence="1" key="1">
    <citation type="submission" date="2020-03" db="EMBL/GenBank/DDBJ databases">
        <title>Castanea mollissima Vanexum genome sequencing.</title>
        <authorList>
            <person name="Staton M."/>
        </authorList>
    </citation>
    <scope>NUCLEOTIDE SEQUENCE</scope>
    <source>
        <tissue evidence="1">Leaf</tissue>
    </source>
</reference>
<name>A0A8J4VGR0_9ROSI</name>
<proteinExistence type="predicted"/>
<evidence type="ECO:0000313" key="2">
    <source>
        <dbReference type="Proteomes" id="UP000737018"/>
    </source>
</evidence>
<organism evidence="1 2">
    <name type="scientific">Castanea mollissima</name>
    <name type="common">Chinese chestnut</name>
    <dbReference type="NCBI Taxonomy" id="60419"/>
    <lineage>
        <taxon>Eukaryota</taxon>
        <taxon>Viridiplantae</taxon>
        <taxon>Streptophyta</taxon>
        <taxon>Embryophyta</taxon>
        <taxon>Tracheophyta</taxon>
        <taxon>Spermatophyta</taxon>
        <taxon>Magnoliopsida</taxon>
        <taxon>eudicotyledons</taxon>
        <taxon>Gunneridae</taxon>
        <taxon>Pentapetalae</taxon>
        <taxon>rosids</taxon>
        <taxon>fabids</taxon>
        <taxon>Fagales</taxon>
        <taxon>Fagaceae</taxon>
        <taxon>Castanea</taxon>
    </lineage>
</organism>
<sequence length="101" mass="11824">MQVKVKRDSEEEVKMPKDRSCPLRETAIRRRFSVVNSLYFFPLCPAAWGKDKKKKHTHIRSKTTTTTTTTITISDHPSRHQLISWCHWRGAGVVKKPKHIR</sequence>
<protein>
    <submittedName>
        <fullName evidence="1">Uncharacterized protein</fullName>
    </submittedName>
</protein>
<dbReference type="Proteomes" id="UP000737018">
    <property type="component" value="Unassembled WGS sequence"/>
</dbReference>
<accession>A0A8J4VGR0</accession>
<keyword evidence="2" id="KW-1185">Reference proteome</keyword>
<evidence type="ECO:0000313" key="1">
    <source>
        <dbReference type="EMBL" id="KAF3960538.1"/>
    </source>
</evidence>